<dbReference type="Proteomes" id="UP001253637">
    <property type="component" value="Segment"/>
</dbReference>
<feature type="region of interest" description="Disordered" evidence="1">
    <location>
        <begin position="79"/>
        <end position="129"/>
    </location>
</feature>
<sequence length="129" mass="14584">MWLGVFFACQFFPSLFFFLSTNLASAERRAGVHGSAWVSGARAIGCPGAFSFFFCVESRTRTTSRVSFFFSVGGMVTRGPRRARWRQRRRRAKGKKKPSSAQTQPTKKNSPFFDLEKEEKGQNNGQKKA</sequence>
<dbReference type="EMBL" id="LC625835">
    <property type="protein sequence ID" value="BCU03928.1"/>
    <property type="molecule type" value="Genomic_DNA"/>
</dbReference>
<evidence type="ECO:0000313" key="4">
    <source>
        <dbReference type="Proteomes" id="UP001253637"/>
    </source>
</evidence>
<proteinExistence type="predicted"/>
<evidence type="ECO:0000256" key="1">
    <source>
        <dbReference type="SAM" id="MobiDB-lite"/>
    </source>
</evidence>
<feature type="transmembrane region" description="Helical" evidence="2">
    <location>
        <begin position="36"/>
        <end position="56"/>
    </location>
</feature>
<protein>
    <submittedName>
        <fullName evidence="3">Uncharacterized protein</fullName>
    </submittedName>
</protein>
<keyword evidence="2" id="KW-0472">Membrane</keyword>
<accession>A0A811BPV3</accession>
<evidence type="ECO:0000313" key="3">
    <source>
        <dbReference type="EMBL" id="BCU03928.1"/>
    </source>
</evidence>
<name>A0A811BPV3_9VIRU</name>
<feature type="compositionally biased region" description="Basic residues" evidence="1">
    <location>
        <begin position="79"/>
        <end position="98"/>
    </location>
</feature>
<keyword evidence="2" id="KW-1133">Transmembrane helix</keyword>
<keyword evidence="2" id="KW-0812">Transmembrane</keyword>
<organism evidence="3 4">
    <name type="scientific">Pandoravirus japonicus</name>
    <dbReference type="NCBI Taxonomy" id="2823154"/>
    <lineage>
        <taxon>Viruses</taxon>
        <taxon>Pandoravirus</taxon>
    </lineage>
</organism>
<feature type="compositionally biased region" description="Polar residues" evidence="1">
    <location>
        <begin position="99"/>
        <end position="109"/>
    </location>
</feature>
<reference evidence="3" key="1">
    <citation type="submission" date="2021-04" db="EMBL/GenBank/DDBJ databases">
        <title>Draft Genome Sequence of Pandoravirus japonicus, Isolated from the Sabaishi River of Niigata, Japan.</title>
        <authorList>
            <person name="Hosokawa N."/>
            <person name="Takahashi H."/>
            <person name="Aoki K."/>
            <person name="Takemura M."/>
        </authorList>
    </citation>
    <scope>NUCLEOTIDE SEQUENCE</scope>
</reference>
<evidence type="ECO:0000256" key="2">
    <source>
        <dbReference type="SAM" id="Phobius"/>
    </source>
</evidence>